<dbReference type="InterPro" id="IPR008927">
    <property type="entry name" value="6-PGluconate_DH-like_C_sf"/>
</dbReference>
<feature type="binding site" evidence="5">
    <location>
        <position position="41"/>
    </location>
    <ligand>
        <name>NAD(+)</name>
        <dbReference type="ChEBI" id="CHEBI:57540"/>
    </ligand>
</feature>
<feature type="binding site" evidence="5">
    <location>
        <begin position="18"/>
        <end position="23"/>
    </location>
    <ligand>
        <name>NAD(+)</name>
        <dbReference type="ChEBI" id="CHEBI:57540"/>
    </ligand>
</feature>
<evidence type="ECO:0000256" key="3">
    <source>
        <dbReference type="ARBA" id="ARBA00023002"/>
    </source>
</evidence>
<dbReference type="InterPro" id="IPR006176">
    <property type="entry name" value="3-OHacyl-CoA_DH_NAD-bd"/>
</dbReference>
<dbReference type="PROSITE" id="PS00067">
    <property type="entry name" value="3HCDH"/>
    <property type="match status" value="1"/>
</dbReference>
<keyword evidence="9" id="KW-1185">Reference proteome</keyword>
<dbReference type="InterPro" id="IPR013328">
    <property type="entry name" value="6PGD_dom2"/>
</dbReference>
<feature type="binding site" evidence="5">
    <location>
        <position position="148"/>
    </location>
    <ligand>
        <name>NAD(+)</name>
        <dbReference type="ChEBI" id="CHEBI:57540"/>
    </ligand>
</feature>
<organism evidence="8 9">
    <name type="scientific">Streptomyces qinzhouensis</name>
    <dbReference type="NCBI Taxonomy" id="2599401"/>
    <lineage>
        <taxon>Bacteria</taxon>
        <taxon>Bacillati</taxon>
        <taxon>Actinomycetota</taxon>
        <taxon>Actinomycetes</taxon>
        <taxon>Kitasatosporales</taxon>
        <taxon>Streptomycetaceae</taxon>
        <taxon>Streptomyces</taxon>
    </lineage>
</organism>
<dbReference type="Gene3D" id="3.40.50.720">
    <property type="entry name" value="NAD(P)-binding Rossmann-like Domain"/>
    <property type="match status" value="1"/>
</dbReference>
<feature type="site" description="Important for catalytic activity" evidence="4">
    <location>
        <position position="145"/>
    </location>
</feature>
<keyword evidence="5" id="KW-0520">NAD</keyword>
<evidence type="ECO:0000313" key="8">
    <source>
        <dbReference type="EMBL" id="QDY75238.1"/>
    </source>
</evidence>
<reference evidence="8 9" key="1">
    <citation type="submission" date="2019-07" db="EMBL/GenBank/DDBJ databases">
        <authorList>
            <person name="Zhu P."/>
        </authorList>
    </citation>
    <scope>NUCLEOTIDE SEQUENCE [LARGE SCALE GENOMIC DNA]</scope>
    <source>
        <strain evidence="8 9">SSL-25</strain>
    </source>
</reference>
<feature type="binding site" evidence="5">
    <location>
        <position position="102"/>
    </location>
    <ligand>
        <name>NAD(+)</name>
        <dbReference type="ChEBI" id="CHEBI:57540"/>
    </ligand>
</feature>
<feature type="domain" description="3-hydroxyacyl-CoA dehydrogenase C-terminal" evidence="6">
    <location>
        <begin position="191"/>
        <end position="287"/>
    </location>
</feature>
<dbReference type="Proteomes" id="UP000320580">
    <property type="component" value="Chromosome"/>
</dbReference>
<dbReference type="OrthoDB" id="3229174at2"/>
<dbReference type="SUPFAM" id="SSF51735">
    <property type="entry name" value="NAD(P)-binding Rossmann-fold domains"/>
    <property type="match status" value="1"/>
</dbReference>
<comment type="similarity">
    <text evidence="2">Belongs to the 3-hydroxyacyl-CoA dehydrogenase family.</text>
</comment>
<dbReference type="GO" id="GO:0006635">
    <property type="term" value="P:fatty acid beta-oxidation"/>
    <property type="evidence" value="ECO:0007669"/>
    <property type="project" value="TreeGrafter"/>
</dbReference>
<dbReference type="InterPro" id="IPR006108">
    <property type="entry name" value="3HC_DH_C"/>
</dbReference>
<dbReference type="Pfam" id="PF00725">
    <property type="entry name" value="3HCDH"/>
    <property type="match status" value="1"/>
</dbReference>
<evidence type="ECO:0000256" key="5">
    <source>
        <dbReference type="PIRSR" id="PIRSR000105-2"/>
    </source>
</evidence>
<dbReference type="InterPro" id="IPR036291">
    <property type="entry name" value="NAD(P)-bd_dom_sf"/>
</dbReference>
<evidence type="ECO:0000313" key="9">
    <source>
        <dbReference type="Proteomes" id="UP000320580"/>
    </source>
</evidence>
<feature type="binding site" evidence="5">
    <location>
        <position position="97"/>
    </location>
    <ligand>
        <name>NAD(+)</name>
        <dbReference type="ChEBI" id="CHEBI:57540"/>
    </ligand>
</feature>
<dbReference type="Gene3D" id="1.10.1040.10">
    <property type="entry name" value="N-(1-d-carboxylethyl)-l-norvaline Dehydrogenase, domain 2"/>
    <property type="match status" value="1"/>
</dbReference>
<dbReference type="PANTHER" id="PTHR48075">
    <property type="entry name" value="3-HYDROXYACYL-COA DEHYDROGENASE FAMILY PROTEIN"/>
    <property type="match status" value="1"/>
</dbReference>
<feature type="binding site" evidence="5">
    <location>
        <position position="124"/>
    </location>
    <ligand>
        <name>NAD(+)</name>
        <dbReference type="ChEBI" id="CHEBI:57540"/>
    </ligand>
</feature>
<evidence type="ECO:0000256" key="2">
    <source>
        <dbReference type="ARBA" id="ARBA00009463"/>
    </source>
</evidence>
<sequence length="296" mass="31763">MTDIRNEQPGQHRLAVVGAGVMGTNITALAAGHGVSVTLVDIDDEILATARTTIRHKLKHAQLMGALPANRPQGTVTTTTSLADIADATTVIEAVVEITEVKRKVLAEVSALVTPGTLLISNTSCVPVDEMADWVARGEELVGVHFMNPSYLIKMVEVIRGSATTDATMDAVGALLRALDREALVVNDAPGFVINRLLHPLINRAAMLVQEGVATAETVDGLLEGCLGHSTGPLRTADLIGIDNLVDSLRVLHERTGDPECDPCELMLRKVRDGHHGRKTGRGFYDYRSATERNMR</sequence>
<gene>
    <name evidence="8" type="ORF">FQU76_00595</name>
</gene>
<dbReference type="RefSeq" id="WP_146478550.1">
    <property type="nucleotide sequence ID" value="NZ_CP042266.1"/>
</dbReference>
<evidence type="ECO:0000256" key="1">
    <source>
        <dbReference type="ARBA" id="ARBA00005086"/>
    </source>
</evidence>
<keyword evidence="3" id="KW-0560">Oxidoreductase</keyword>
<dbReference type="SUPFAM" id="SSF48179">
    <property type="entry name" value="6-phosphogluconate dehydrogenase C-terminal domain-like"/>
    <property type="match status" value="1"/>
</dbReference>
<evidence type="ECO:0000259" key="6">
    <source>
        <dbReference type="Pfam" id="PF00725"/>
    </source>
</evidence>
<evidence type="ECO:0000259" key="7">
    <source>
        <dbReference type="Pfam" id="PF02737"/>
    </source>
</evidence>
<evidence type="ECO:0000256" key="4">
    <source>
        <dbReference type="PIRSR" id="PIRSR000105-1"/>
    </source>
</evidence>
<protein>
    <submittedName>
        <fullName evidence="8">3-hydroxyacyl-CoA dehydrogenase family protein</fullName>
    </submittedName>
</protein>
<feature type="binding site" evidence="5">
    <location>
        <position position="279"/>
    </location>
    <ligand>
        <name>NAD(+)</name>
        <dbReference type="ChEBI" id="CHEBI:57540"/>
    </ligand>
</feature>
<dbReference type="EMBL" id="CP042266">
    <property type="protein sequence ID" value="QDY75238.1"/>
    <property type="molecule type" value="Genomic_DNA"/>
</dbReference>
<dbReference type="GO" id="GO:0008691">
    <property type="term" value="F:3-hydroxybutyryl-CoA dehydrogenase activity"/>
    <property type="evidence" value="ECO:0007669"/>
    <property type="project" value="TreeGrafter"/>
</dbReference>
<dbReference type="InterPro" id="IPR006180">
    <property type="entry name" value="3-OHacyl-CoA_DH_CS"/>
</dbReference>
<dbReference type="AlphaFoldDB" id="A0A5B8IB36"/>
<accession>A0A5B8IB36</accession>
<dbReference type="PANTHER" id="PTHR48075:SF5">
    <property type="entry name" value="3-HYDROXYBUTYRYL-COA DEHYDROGENASE"/>
    <property type="match status" value="1"/>
</dbReference>
<dbReference type="InterPro" id="IPR022694">
    <property type="entry name" value="3-OHacyl-CoA_DH"/>
</dbReference>
<proteinExistence type="inferred from homology"/>
<feature type="domain" description="3-hydroxyacyl-CoA dehydrogenase NAD binding" evidence="7">
    <location>
        <begin position="14"/>
        <end position="188"/>
    </location>
</feature>
<dbReference type="PIRSF" id="PIRSF000105">
    <property type="entry name" value="HCDH"/>
    <property type="match status" value="1"/>
</dbReference>
<name>A0A5B8IB36_9ACTN</name>
<dbReference type="GO" id="GO:0070403">
    <property type="term" value="F:NAD+ binding"/>
    <property type="evidence" value="ECO:0007669"/>
    <property type="project" value="InterPro"/>
</dbReference>
<comment type="pathway">
    <text evidence="1">Lipid metabolism; butanoate metabolism.</text>
</comment>
<dbReference type="Pfam" id="PF02737">
    <property type="entry name" value="3HCDH_N"/>
    <property type="match status" value="1"/>
</dbReference>
<dbReference type="KEGG" id="sqz:FQU76_00595"/>